<protein>
    <recommendedName>
        <fullName evidence="3">Cystathionine beta-synthase</fullName>
    </recommendedName>
</protein>
<evidence type="ECO:0000313" key="2">
    <source>
        <dbReference type="Proteomes" id="UP001305414"/>
    </source>
</evidence>
<sequence>MARAMRTPHIGPSSLESEPFISKWSSRYRGVRQLLLSILFHISLQTACMHANGLLPIYLSQFPSRLIQWRKQTKANNSYNLQATVQDLEPPAALSLTPNDPISLALLSAFEREYTHLTIVDSETRGLLGYISIPSLQAQLDSGAVKPQDPLSRAMMRFQRKGRQYTVITLETPLEQLEAFFEGVGDSLGQKQEFAVVTDDDRRFVLGVATKTDLEEFVKRRPA</sequence>
<proteinExistence type="predicted"/>
<dbReference type="EMBL" id="JAWHQM010000013">
    <property type="protein sequence ID" value="KAK5630084.1"/>
    <property type="molecule type" value="Genomic_DNA"/>
</dbReference>
<organism evidence="1 2">
    <name type="scientific">Xylaria bambusicola</name>
    <dbReference type="NCBI Taxonomy" id="326684"/>
    <lineage>
        <taxon>Eukaryota</taxon>
        <taxon>Fungi</taxon>
        <taxon>Dikarya</taxon>
        <taxon>Ascomycota</taxon>
        <taxon>Pezizomycotina</taxon>
        <taxon>Sordariomycetes</taxon>
        <taxon>Xylariomycetidae</taxon>
        <taxon>Xylariales</taxon>
        <taxon>Xylariaceae</taxon>
        <taxon>Xylaria</taxon>
    </lineage>
</organism>
<dbReference type="PANTHER" id="PTHR42115:SF1">
    <property type="entry name" value="BETA-SYNTHASE (BETA-THIONASE), PUTATIVE (AFU_ORTHOLOGUE AFUA_3G08420)-RELATED"/>
    <property type="match status" value="1"/>
</dbReference>
<accession>A0AAN7UMR1</accession>
<keyword evidence="2" id="KW-1185">Reference proteome</keyword>
<dbReference type="AlphaFoldDB" id="A0AAN7UMR1"/>
<dbReference type="SUPFAM" id="SSF54631">
    <property type="entry name" value="CBS-domain pair"/>
    <property type="match status" value="1"/>
</dbReference>
<comment type="caution">
    <text evidence="1">The sequence shown here is derived from an EMBL/GenBank/DDBJ whole genome shotgun (WGS) entry which is preliminary data.</text>
</comment>
<name>A0AAN7UMR1_9PEZI</name>
<evidence type="ECO:0000313" key="1">
    <source>
        <dbReference type="EMBL" id="KAK5630084.1"/>
    </source>
</evidence>
<reference evidence="1 2" key="1">
    <citation type="submission" date="2023-10" db="EMBL/GenBank/DDBJ databases">
        <title>Draft genome sequence of Xylaria bambusicola isolate GMP-LS, the root and basal stem rot pathogen of sugarcane in Indonesia.</title>
        <authorList>
            <person name="Selvaraj P."/>
            <person name="Muralishankar V."/>
            <person name="Muruganantham S."/>
            <person name="Sp S."/>
            <person name="Haryani S."/>
            <person name="Lau K.J.X."/>
            <person name="Naqvi N.I."/>
        </authorList>
    </citation>
    <scope>NUCLEOTIDE SEQUENCE [LARGE SCALE GENOMIC DNA]</scope>
    <source>
        <strain evidence="1">GMP-LS</strain>
    </source>
</reference>
<dbReference type="Gene3D" id="3.10.580.10">
    <property type="entry name" value="CBS-domain"/>
    <property type="match status" value="1"/>
</dbReference>
<dbReference type="InterPro" id="IPR046342">
    <property type="entry name" value="CBS_dom_sf"/>
</dbReference>
<evidence type="ECO:0008006" key="3">
    <source>
        <dbReference type="Google" id="ProtNLM"/>
    </source>
</evidence>
<gene>
    <name evidence="1" type="ORF">RRF57_005799</name>
</gene>
<dbReference type="Proteomes" id="UP001305414">
    <property type="component" value="Unassembled WGS sequence"/>
</dbReference>
<dbReference type="PANTHER" id="PTHR42115">
    <property type="entry name" value="BETA-SYNTHASE (BETA-THIONASE), PUTATIVE (AFU_ORTHOLOGUE AFUA_3G08420)-RELATED"/>
    <property type="match status" value="1"/>
</dbReference>